<dbReference type="SUPFAM" id="SSF51182">
    <property type="entry name" value="RmlC-like cupins"/>
    <property type="match status" value="1"/>
</dbReference>
<dbReference type="InterPro" id="IPR011051">
    <property type="entry name" value="RmlC_Cupin_sf"/>
</dbReference>
<evidence type="ECO:0000313" key="3">
    <source>
        <dbReference type="Proteomes" id="UP000181951"/>
    </source>
</evidence>
<gene>
    <name evidence="2" type="ORF">SAMN05216267_10027</name>
</gene>
<protein>
    <submittedName>
        <fullName evidence="2">Cupin domain-containing protein</fullName>
    </submittedName>
</protein>
<dbReference type="InterPro" id="IPR013096">
    <property type="entry name" value="Cupin_2"/>
</dbReference>
<dbReference type="PANTHER" id="PTHR36440">
    <property type="entry name" value="PUTATIVE (AFU_ORTHOLOGUE AFUA_8G07350)-RELATED"/>
    <property type="match status" value="1"/>
</dbReference>
<evidence type="ECO:0000259" key="1">
    <source>
        <dbReference type="Pfam" id="PF07883"/>
    </source>
</evidence>
<feature type="domain" description="Cupin type-2" evidence="1">
    <location>
        <begin position="45"/>
        <end position="110"/>
    </location>
</feature>
<dbReference type="PANTHER" id="PTHR36440:SF1">
    <property type="entry name" value="PUTATIVE (AFU_ORTHOLOGUE AFUA_8G07350)-RELATED"/>
    <property type="match status" value="1"/>
</dbReference>
<dbReference type="Pfam" id="PF07883">
    <property type="entry name" value="Cupin_2"/>
    <property type="match status" value="1"/>
</dbReference>
<sequence>MINHFPTFEPTPEREPFWFLGGQTRILLPGSATGNAMSVMEFSDPIGHAPPQHVHENEEELWFVLDGEVSFYVGDDRHDLTPGQFAYGPRGVPHSYLVRSDEGARIAVVFSPALIEEWFKVNGTPVAEAGDVPPAFDLAAVVGSAETFRLRVTGPPPTL</sequence>
<dbReference type="EMBL" id="FODD01000002">
    <property type="protein sequence ID" value="SEN14316.1"/>
    <property type="molecule type" value="Genomic_DNA"/>
</dbReference>
<name>A0A1H8E4H1_9ACTN</name>
<dbReference type="STRING" id="310780.SAMN05216267_10027"/>
<organism evidence="2 3">
    <name type="scientific">Actinacidiphila rubida</name>
    <dbReference type="NCBI Taxonomy" id="310780"/>
    <lineage>
        <taxon>Bacteria</taxon>
        <taxon>Bacillati</taxon>
        <taxon>Actinomycetota</taxon>
        <taxon>Actinomycetes</taxon>
        <taxon>Kitasatosporales</taxon>
        <taxon>Streptomycetaceae</taxon>
        <taxon>Actinacidiphila</taxon>
    </lineage>
</organism>
<accession>A0A1H8E4H1</accession>
<evidence type="ECO:0000313" key="2">
    <source>
        <dbReference type="EMBL" id="SEN14316.1"/>
    </source>
</evidence>
<dbReference type="OrthoDB" id="9791637at2"/>
<proteinExistence type="predicted"/>
<reference evidence="2 3" key="1">
    <citation type="submission" date="2016-10" db="EMBL/GenBank/DDBJ databases">
        <authorList>
            <person name="de Groot N.N."/>
        </authorList>
    </citation>
    <scope>NUCLEOTIDE SEQUENCE [LARGE SCALE GENOMIC DNA]</scope>
    <source>
        <strain evidence="2 3">CGMCC 4.2026</strain>
    </source>
</reference>
<dbReference type="InterPro" id="IPR014710">
    <property type="entry name" value="RmlC-like_jellyroll"/>
</dbReference>
<dbReference type="InterPro" id="IPR053146">
    <property type="entry name" value="QDO-like"/>
</dbReference>
<dbReference type="Proteomes" id="UP000181951">
    <property type="component" value="Unassembled WGS sequence"/>
</dbReference>
<dbReference type="AlphaFoldDB" id="A0A1H8E4H1"/>
<dbReference type="RefSeq" id="WP_075016105.1">
    <property type="nucleotide sequence ID" value="NZ_FODD01000002.1"/>
</dbReference>
<keyword evidence="3" id="KW-1185">Reference proteome</keyword>
<dbReference type="Gene3D" id="2.60.120.10">
    <property type="entry name" value="Jelly Rolls"/>
    <property type="match status" value="1"/>
</dbReference>